<reference evidence="2 3" key="1">
    <citation type="submission" date="2019-07" db="EMBL/GenBank/DDBJ databases">
        <title>Whole genome shotgun sequence of Halobacillus faecis NBRC 103569.</title>
        <authorList>
            <person name="Hosoyama A."/>
            <person name="Uohara A."/>
            <person name="Ohji S."/>
            <person name="Ichikawa N."/>
        </authorList>
    </citation>
    <scope>NUCLEOTIDE SEQUENCE [LARGE SCALE GENOMIC DNA]</scope>
    <source>
        <strain evidence="2 3">NBRC 103569</strain>
    </source>
</reference>
<dbReference type="Proteomes" id="UP000321886">
    <property type="component" value="Unassembled WGS sequence"/>
</dbReference>
<dbReference type="InterPro" id="IPR037523">
    <property type="entry name" value="VOC_core"/>
</dbReference>
<gene>
    <name evidence="2" type="ORF">HFA01_09570</name>
</gene>
<evidence type="ECO:0000313" key="3">
    <source>
        <dbReference type="Proteomes" id="UP000321886"/>
    </source>
</evidence>
<dbReference type="Pfam" id="PF00903">
    <property type="entry name" value="Glyoxalase"/>
    <property type="match status" value="1"/>
</dbReference>
<dbReference type="PROSITE" id="PS51819">
    <property type="entry name" value="VOC"/>
    <property type="match status" value="1"/>
</dbReference>
<proteinExistence type="predicted"/>
<dbReference type="AlphaFoldDB" id="A0A511WNP2"/>
<evidence type="ECO:0000313" key="2">
    <source>
        <dbReference type="EMBL" id="GEN52695.1"/>
    </source>
</evidence>
<dbReference type="InterPro" id="IPR029068">
    <property type="entry name" value="Glyas_Bleomycin-R_OHBP_Dase"/>
</dbReference>
<keyword evidence="3" id="KW-1185">Reference proteome</keyword>
<organism evidence="2 3">
    <name type="scientific">Halobacillus faecis</name>
    <dbReference type="NCBI Taxonomy" id="360184"/>
    <lineage>
        <taxon>Bacteria</taxon>
        <taxon>Bacillati</taxon>
        <taxon>Bacillota</taxon>
        <taxon>Bacilli</taxon>
        <taxon>Bacillales</taxon>
        <taxon>Bacillaceae</taxon>
        <taxon>Halobacillus</taxon>
    </lineage>
</organism>
<dbReference type="EMBL" id="BJYD01000006">
    <property type="protein sequence ID" value="GEN52695.1"/>
    <property type="molecule type" value="Genomic_DNA"/>
</dbReference>
<accession>A0A511WNP2</accession>
<dbReference type="SUPFAM" id="SSF54593">
    <property type="entry name" value="Glyoxalase/Bleomycin resistance protein/Dihydroxybiphenyl dioxygenase"/>
    <property type="match status" value="1"/>
</dbReference>
<evidence type="ECO:0000259" key="1">
    <source>
        <dbReference type="PROSITE" id="PS51819"/>
    </source>
</evidence>
<feature type="domain" description="VOC" evidence="1">
    <location>
        <begin position="5"/>
        <end position="120"/>
    </location>
</feature>
<name>A0A511WNP2_9BACI</name>
<comment type="caution">
    <text evidence="2">The sequence shown here is derived from an EMBL/GenBank/DDBJ whole genome shotgun (WGS) entry which is preliminary data.</text>
</comment>
<dbReference type="Gene3D" id="3.10.180.10">
    <property type="entry name" value="2,3-Dihydroxybiphenyl 1,2-Dioxygenase, domain 1"/>
    <property type="match status" value="1"/>
</dbReference>
<dbReference type="InterPro" id="IPR004360">
    <property type="entry name" value="Glyas_Fos-R_dOase_dom"/>
</dbReference>
<protein>
    <recommendedName>
        <fullName evidence="1">VOC domain-containing protein</fullName>
    </recommendedName>
</protein>
<sequence>MEIQGLNHFLFSVSDLDTSIPFYEKVFGAELLVRGKTTAYFDLKGMWLALNEEKDIPRQDGASSYTHTAFTIKESDFDDVYDELKSLGVNTFRGGSVTRGINGPSILRTQMGISSNFIQEQGKIGSTITKRLNLI</sequence>